<dbReference type="VEuPathDB" id="VectorBase:LOC119172049"/>
<dbReference type="InterPro" id="IPR019536">
    <property type="entry name" value="USHBP1_PDZ-bd"/>
</dbReference>
<dbReference type="InterPro" id="IPR040171">
    <property type="entry name" value="USBP1-like"/>
</dbReference>
<proteinExistence type="predicted"/>
<organism evidence="5 6">
    <name type="scientific">Rhipicephalus microplus</name>
    <name type="common">Cattle tick</name>
    <name type="synonym">Boophilus microplus</name>
    <dbReference type="NCBI Taxonomy" id="6941"/>
    <lineage>
        <taxon>Eukaryota</taxon>
        <taxon>Metazoa</taxon>
        <taxon>Ecdysozoa</taxon>
        <taxon>Arthropoda</taxon>
        <taxon>Chelicerata</taxon>
        <taxon>Arachnida</taxon>
        <taxon>Acari</taxon>
        <taxon>Parasitiformes</taxon>
        <taxon>Ixodida</taxon>
        <taxon>Ixodoidea</taxon>
        <taxon>Ixodidae</taxon>
        <taxon>Rhipicephalinae</taxon>
        <taxon>Rhipicephalus</taxon>
        <taxon>Boophilus</taxon>
    </lineage>
</organism>
<accession>A0A9J6DQ24</accession>
<keyword evidence="1" id="KW-0175">Coiled coil</keyword>
<feature type="compositionally biased region" description="Low complexity" evidence="2">
    <location>
        <begin position="279"/>
        <end position="293"/>
    </location>
</feature>
<dbReference type="Proteomes" id="UP000821866">
    <property type="component" value="Chromosome 6"/>
</dbReference>
<evidence type="ECO:0008006" key="7">
    <source>
        <dbReference type="Google" id="ProtNLM"/>
    </source>
</evidence>
<name>A0A9J6DQ24_RHIMP</name>
<evidence type="ECO:0000259" key="4">
    <source>
        <dbReference type="Pfam" id="PF10506"/>
    </source>
</evidence>
<sequence>MEELGADEDGRISYAVFLRSRMQLMGEIKALTHQEEEKALEHCPTTSAQALCSWKAGSDASQGALSERHESWEFDSGTRDLSPEPNTLQRLMEASGGPIPSNTTDLLELANKLHLAAISSLKNEVYDLAGRLQQVSQEKDALERKLSKRQLQRMQVARDQEDRLEQQAQRYEERITELHSVIAELSKKLDIQRAAVIKEEDEYSQQSGDESRISDVLSHCTSNENLATESISDKEFTDVISGKCATTEVVMPVQVHEGEDTSSGLGDNESLDEKPQGFRSSSSSHGVRGGHVTSVEHRATSCQSLQASQMQEEMAALRSQNVSLQERLARQEADLQRARAATAALREDRDRFQRKASFYFRVRDLQQRVAASPQSSCNQIPGGSASPLTEQAAQPVAKMAERVRLRKTEPPASPRLILGSEMANLGISSSKVAEQLVQQLQEEAHTQEAIAAQRLCSSGSPLPEGRVREFEVEIERLSSKVEHLRCQNDLLQLALEESRGQCDRLSVLLGKHESNQTALQLALACSDRALEAFDALLALADTGRPMANYRAASPLEEEEMMCRAQEERRLAEGLARQVLHRLDRHCGGALAVTSPGCVAASPWEDLSSHSHTTSTTSSTSSSCDGGELTKIEEQRLREHLVQLREERAALRATLLELESVHIEPRGASTLLDAHKLDLENAVLMQELMAIKEEKAELKAQNYLLEKEKAALELRAGSWEAREQAYLISMEHLRTQLVDARPSQQPPLRLASTSPEIQELAESQKREKSLKARVDELVATLEKITKNAELRSRQSAEFVDDLKRANRQGLCLTCVALVSAFEKVKKKNMAKLRRVELQMAAMSERHNSQVQMLKQRIAMLEGSFPCVNNGLASVPYSVTSIPYYHYILGVNACMTSVWPLNRQLQLKVSDAGTLSLCLVALTGRLKNQWLLAFKSQMKRQQPKQADYKSLTSHPGFRELCNRALKRMRFYETQEVLSLLKFSALFQIPASTALVQAMGQMLKHSINSLSLSELIFLDMLLQWQKSSSSITDALKIAIPLVFQAQLPIQLNFTNVHDVVRCFKFAYTKELDSALVEKMAISLLSALPNLDPEQAATLVITVGMSPSISFTVPSVKELVRGCEQIMVENLSSYAPKTIRAVLASLMRDARKSSLLEALIHHSTDNHWPLSELSLVLDCCYKHEYATPSLSEYVAQRIVKEEEKVIQDKRVSVVCLADLVAACPKHTDLFREAARILASCQEKIATVKFSAPHVFARLVSNLARLHCFPKELLGRVFDEQFLNKARFKASGKKWPAMLTNLLQLEQCVRIDLKEYQGPVLPDRLRKEAVEVAAEESSLLVPLKKSLEVALGGAQFVAAGLWTRHGYFIDFAVVMRKGEYPVAINTQLASASDGGYSYVEDLKVPEDAKVLVVLTANHKNYWRHTSALKGSVSTKLRHLASLGYQPLLVDVEQWKSLPDYEKIPYVMREAKAVLSEGDASWSAHAR</sequence>
<protein>
    <recommendedName>
        <fullName evidence="7">RAP domain-containing protein</fullName>
    </recommendedName>
</protein>
<feature type="domain" description="Harmonin-binding protein USHBP1 PDZ-binding" evidence="4">
    <location>
        <begin position="476"/>
        <end position="539"/>
    </location>
</feature>
<evidence type="ECO:0000313" key="5">
    <source>
        <dbReference type="EMBL" id="KAH8024295.1"/>
    </source>
</evidence>
<evidence type="ECO:0000256" key="2">
    <source>
        <dbReference type="SAM" id="MobiDB-lite"/>
    </source>
</evidence>
<evidence type="ECO:0000313" key="6">
    <source>
        <dbReference type="Proteomes" id="UP000821866"/>
    </source>
</evidence>
<gene>
    <name evidence="5" type="ORF">HPB51_022414</name>
</gene>
<dbReference type="Pfam" id="PF08368">
    <property type="entry name" value="FAST_2"/>
    <property type="match status" value="1"/>
</dbReference>
<dbReference type="Pfam" id="PF10506">
    <property type="entry name" value="USHBP1_PDZ-bd"/>
    <property type="match status" value="2"/>
</dbReference>
<comment type="caution">
    <text evidence="5">The sequence shown here is derived from an EMBL/GenBank/DDBJ whole genome shotgun (WGS) entry which is preliminary data.</text>
</comment>
<feature type="coiled-coil region" evidence="1">
    <location>
        <begin position="125"/>
        <end position="202"/>
    </location>
</feature>
<feature type="region of interest" description="Disordered" evidence="2">
    <location>
        <begin position="258"/>
        <end position="306"/>
    </location>
</feature>
<feature type="coiled-coil region" evidence="1">
    <location>
        <begin position="307"/>
        <end position="355"/>
    </location>
</feature>
<feature type="compositionally biased region" description="Low complexity" evidence="2">
    <location>
        <begin position="609"/>
        <end position="622"/>
    </location>
</feature>
<feature type="coiled-coil region" evidence="1">
    <location>
        <begin position="467"/>
        <end position="494"/>
    </location>
</feature>
<feature type="coiled-coil region" evidence="1">
    <location>
        <begin position="759"/>
        <end position="786"/>
    </location>
</feature>
<dbReference type="PANTHER" id="PTHR23347">
    <property type="entry name" value="COLORECTAL MUTANT CANCER PROTEIN MCC PROTEIN -RELATED"/>
    <property type="match status" value="1"/>
</dbReference>
<dbReference type="InterPro" id="IPR013579">
    <property type="entry name" value="FAST_2"/>
</dbReference>
<reference evidence="5" key="2">
    <citation type="submission" date="2021-09" db="EMBL/GenBank/DDBJ databases">
        <authorList>
            <person name="Jia N."/>
            <person name="Wang J."/>
            <person name="Shi W."/>
            <person name="Du L."/>
            <person name="Sun Y."/>
            <person name="Zhan W."/>
            <person name="Jiang J."/>
            <person name="Wang Q."/>
            <person name="Zhang B."/>
            <person name="Ji P."/>
            <person name="Sakyi L.B."/>
            <person name="Cui X."/>
            <person name="Yuan T."/>
            <person name="Jiang B."/>
            <person name="Yang W."/>
            <person name="Lam T.T.-Y."/>
            <person name="Chang Q."/>
            <person name="Ding S."/>
            <person name="Wang X."/>
            <person name="Zhu J."/>
            <person name="Ruan X."/>
            <person name="Zhao L."/>
            <person name="Wei J."/>
            <person name="Que T."/>
            <person name="Du C."/>
            <person name="Cheng J."/>
            <person name="Dai P."/>
            <person name="Han X."/>
            <person name="Huang E."/>
            <person name="Gao Y."/>
            <person name="Liu J."/>
            <person name="Shao H."/>
            <person name="Ye R."/>
            <person name="Li L."/>
            <person name="Wei W."/>
            <person name="Wang X."/>
            <person name="Wang C."/>
            <person name="Huo Q."/>
            <person name="Li W."/>
            <person name="Guo W."/>
            <person name="Chen H."/>
            <person name="Chen S."/>
            <person name="Zhou L."/>
            <person name="Zhou L."/>
            <person name="Ni X."/>
            <person name="Tian J."/>
            <person name="Zhou Y."/>
            <person name="Sheng Y."/>
            <person name="Liu T."/>
            <person name="Pan Y."/>
            <person name="Xia L."/>
            <person name="Li J."/>
            <person name="Zhao F."/>
            <person name="Cao W."/>
        </authorList>
    </citation>
    <scope>NUCLEOTIDE SEQUENCE</scope>
    <source>
        <strain evidence="5">Rmic-2018</strain>
        <tissue evidence="5">Larvae</tissue>
    </source>
</reference>
<dbReference type="PANTHER" id="PTHR23347:SF6">
    <property type="entry name" value="FI17904P1"/>
    <property type="match status" value="1"/>
</dbReference>
<dbReference type="EMBL" id="JABSTU010000008">
    <property type="protein sequence ID" value="KAH8024295.1"/>
    <property type="molecule type" value="Genomic_DNA"/>
</dbReference>
<feature type="domain" description="Harmonin-binding protein USHBP1 PDZ-binding" evidence="4">
    <location>
        <begin position="769"/>
        <end position="841"/>
    </location>
</feature>
<evidence type="ECO:0000256" key="1">
    <source>
        <dbReference type="SAM" id="Coils"/>
    </source>
</evidence>
<reference evidence="5" key="1">
    <citation type="journal article" date="2020" name="Cell">
        <title>Large-Scale Comparative Analyses of Tick Genomes Elucidate Their Genetic Diversity and Vector Capacities.</title>
        <authorList>
            <consortium name="Tick Genome and Microbiome Consortium (TIGMIC)"/>
            <person name="Jia N."/>
            <person name="Wang J."/>
            <person name="Shi W."/>
            <person name="Du L."/>
            <person name="Sun Y."/>
            <person name="Zhan W."/>
            <person name="Jiang J.F."/>
            <person name="Wang Q."/>
            <person name="Zhang B."/>
            <person name="Ji P."/>
            <person name="Bell-Sakyi L."/>
            <person name="Cui X.M."/>
            <person name="Yuan T.T."/>
            <person name="Jiang B.G."/>
            <person name="Yang W.F."/>
            <person name="Lam T.T."/>
            <person name="Chang Q.C."/>
            <person name="Ding S.J."/>
            <person name="Wang X.J."/>
            <person name="Zhu J.G."/>
            <person name="Ruan X.D."/>
            <person name="Zhao L."/>
            <person name="Wei J.T."/>
            <person name="Ye R.Z."/>
            <person name="Que T.C."/>
            <person name="Du C.H."/>
            <person name="Zhou Y.H."/>
            <person name="Cheng J.X."/>
            <person name="Dai P.F."/>
            <person name="Guo W.B."/>
            <person name="Han X.H."/>
            <person name="Huang E.J."/>
            <person name="Li L.F."/>
            <person name="Wei W."/>
            <person name="Gao Y.C."/>
            <person name="Liu J.Z."/>
            <person name="Shao H.Z."/>
            <person name="Wang X."/>
            <person name="Wang C.C."/>
            <person name="Yang T.C."/>
            <person name="Huo Q.B."/>
            <person name="Li W."/>
            <person name="Chen H.Y."/>
            <person name="Chen S.E."/>
            <person name="Zhou L.G."/>
            <person name="Ni X.B."/>
            <person name="Tian J.H."/>
            <person name="Sheng Y."/>
            <person name="Liu T."/>
            <person name="Pan Y.S."/>
            <person name="Xia L.Y."/>
            <person name="Li J."/>
            <person name="Zhao F."/>
            <person name="Cao W.C."/>
        </authorList>
    </citation>
    <scope>NUCLEOTIDE SEQUENCE</scope>
    <source>
        <strain evidence="5">Rmic-2018</strain>
    </source>
</reference>
<feature type="domain" description="FAST kinase-like protein subdomain 2" evidence="3">
    <location>
        <begin position="1296"/>
        <end position="1376"/>
    </location>
</feature>
<evidence type="ECO:0000259" key="3">
    <source>
        <dbReference type="Pfam" id="PF08368"/>
    </source>
</evidence>
<keyword evidence="6" id="KW-1185">Reference proteome</keyword>
<feature type="coiled-coil region" evidence="1">
    <location>
        <begin position="633"/>
        <end position="714"/>
    </location>
</feature>
<dbReference type="VEuPathDB" id="VectorBase:LOC119172050"/>
<feature type="region of interest" description="Disordered" evidence="2">
    <location>
        <begin position="604"/>
        <end position="626"/>
    </location>
</feature>